<evidence type="ECO:0000256" key="7">
    <source>
        <dbReference type="ARBA" id="ARBA00025010"/>
    </source>
</evidence>
<keyword evidence="6" id="KW-0472">Membrane</keyword>
<comment type="function">
    <text evidence="7">Component of the ESCRT-I complex, a regulator of vesicular trafficking process. Required for the sorting of endocytic ubiquitinated cargos into multivesicular bodies. May be involved in cell growth and differentiation.</text>
</comment>
<dbReference type="GO" id="GO:0006623">
    <property type="term" value="P:protein targeting to vacuole"/>
    <property type="evidence" value="ECO:0007669"/>
    <property type="project" value="TreeGrafter"/>
</dbReference>
<evidence type="ECO:0000256" key="4">
    <source>
        <dbReference type="ARBA" id="ARBA00022753"/>
    </source>
</evidence>
<evidence type="ECO:0000259" key="10">
    <source>
        <dbReference type="PROSITE" id="PS51314"/>
    </source>
</evidence>
<dbReference type="PANTHER" id="PTHR13678:SF9">
    <property type="entry name" value="VACUOLAR PROTEIN SORTING-ASSOCIATED PROTEIN 37B"/>
    <property type="match status" value="1"/>
</dbReference>
<evidence type="ECO:0000256" key="6">
    <source>
        <dbReference type="ARBA" id="ARBA00023136"/>
    </source>
</evidence>
<comment type="similarity">
    <text evidence="2">Belongs to the VPS37 family.</text>
</comment>
<keyword evidence="5 8" id="KW-0653">Protein transport</keyword>
<sequence>MHDAGSEAAPGHFFSGLKAFELFGKSAHNRCDAPVTSLVENNFFDGEVGRCLLRCLSPHSFLLLLPDQQSNSASLETLLALLQAEGAKIEEDTENMAEKFLDGELPLDAFIDVYQNKRKLAHMRRVKVEKLQELVLKGQRLPQAPAPLPPRMPEAAPAAPVPYPALEASGPPSVVPRRIPPPPPPVPAGRLATPFTTAMGSGQAIPYPELQCPPLPPRVGFPTQQGFSAQLVSPYPPALPQRPPPRLPPHQPGFILQ</sequence>
<feature type="compositionally biased region" description="Polar residues" evidence="9">
    <location>
        <begin position="222"/>
        <end position="231"/>
    </location>
</feature>
<dbReference type="GO" id="GO:0043162">
    <property type="term" value="P:ubiquitin-dependent protein catabolic process via the multivesicular body sorting pathway"/>
    <property type="evidence" value="ECO:0007669"/>
    <property type="project" value="TreeGrafter"/>
</dbReference>
<feature type="compositionally biased region" description="Pro residues" evidence="9">
    <location>
        <begin position="234"/>
        <end position="251"/>
    </location>
</feature>
<evidence type="ECO:0000256" key="5">
    <source>
        <dbReference type="ARBA" id="ARBA00022927"/>
    </source>
</evidence>
<dbReference type="InterPro" id="IPR009851">
    <property type="entry name" value="Mod_r"/>
</dbReference>
<dbReference type="Gene3D" id="1.10.287.660">
    <property type="entry name" value="Helix hairpin bin"/>
    <property type="match status" value="1"/>
</dbReference>
<reference evidence="11" key="1">
    <citation type="submission" date="2025-08" db="UniProtKB">
        <authorList>
            <consortium name="RefSeq"/>
        </authorList>
    </citation>
    <scope>IDENTIFICATION</scope>
    <source>
        <tissue evidence="11">Leukocyte</tissue>
    </source>
</reference>
<dbReference type="PROSITE" id="PS51314">
    <property type="entry name" value="VPS37_C"/>
    <property type="match status" value="1"/>
</dbReference>
<dbReference type="SUPFAM" id="SSF140111">
    <property type="entry name" value="Endosomal sorting complex assembly domain"/>
    <property type="match status" value="1"/>
</dbReference>
<dbReference type="GO" id="GO:0000813">
    <property type="term" value="C:ESCRT I complex"/>
    <property type="evidence" value="ECO:0007669"/>
    <property type="project" value="TreeGrafter"/>
</dbReference>
<dbReference type="InterPro" id="IPR029012">
    <property type="entry name" value="Helix_hairpin_bin_sf"/>
</dbReference>
<dbReference type="FunFam" id="1.10.287.660:FF:000003">
    <property type="entry name" value="vacuolar protein sorting-associated protein 37B"/>
    <property type="match status" value="1"/>
</dbReference>
<keyword evidence="3 8" id="KW-0813">Transport</keyword>
<evidence type="ECO:0000256" key="9">
    <source>
        <dbReference type="SAM" id="MobiDB-lite"/>
    </source>
</evidence>
<dbReference type="GO" id="GO:0016236">
    <property type="term" value="P:macroautophagy"/>
    <property type="evidence" value="ECO:0007669"/>
    <property type="project" value="UniProtKB-ARBA"/>
</dbReference>
<gene>
    <name evidence="11" type="primary">Vps37b</name>
</gene>
<keyword evidence="4" id="KW-0967">Endosome</keyword>
<proteinExistence type="inferred from homology"/>
<dbReference type="GO" id="GO:0006612">
    <property type="term" value="P:protein targeting to membrane"/>
    <property type="evidence" value="ECO:0007669"/>
    <property type="project" value="TreeGrafter"/>
</dbReference>
<evidence type="ECO:0000256" key="3">
    <source>
        <dbReference type="ARBA" id="ARBA00022448"/>
    </source>
</evidence>
<comment type="subcellular location">
    <subcellularLocation>
        <location evidence="1">Late endosome membrane</location>
        <topology evidence="1">Peripheral membrane protein</topology>
    </subcellularLocation>
</comment>
<dbReference type="Pfam" id="PF07200">
    <property type="entry name" value="Mod_r"/>
    <property type="match status" value="1"/>
</dbReference>
<dbReference type="GO" id="GO:0048306">
    <property type="term" value="F:calcium-dependent protein binding"/>
    <property type="evidence" value="ECO:0007669"/>
    <property type="project" value="UniProtKB-ARBA"/>
</dbReference>
<evidence type="ECO:0000313" key="11">
    <source>
        <dbReference type="RefSeq" id="XP_020015053.1"/>
    </source>
</evidence>
<organism evidence="11">
    <name type="scientific">Castor canadensis</name>
    <name type="common">American beaver</name>
    <dbReference type="NCBI Taxonomy" id="51338"/>
    <lineage>
        <taxon>Eukaryota</taxon>
        <taxon>Metazoa</taxon>
        <taxon>Chordata</taxon>
        <taxon>Craniata</taxon>
        <taxon>Vertebrata</taxon>
        <taxon>Euteleostomi</taxon>
        <taxon>Mammalia</taxon>
        <taxon>Eutheria</taxon>
        <taxon>Euarchontoglires</taxon>
        <taxon>Glires</taxon>
        <taxon>Rodentia</taxon>
        <taxon>Castorimorpha</taxon>
        <taxon>Castoridae</taxon>
        <taxon>Castor</taxon>
    </lineage>
</organism>
<protein>
    <submittedName>
        <fullName evidence="11">Vacuolar protein sorting-associated protein 37B isoform X3</fullName>
    </submittedName>
</protein>
<dbReference type="AlphaFoldDB" id="A0A8B7U5N8"/>
<dbReference type="InterPro" id="IPR037202">
    <property type="entry name" value="ESCRT_assembly_dom"/>
</dbReference>
<accession>A0A8B7U5N8</accession>
<dbReference type="GO" id="GO:0039702">
    <property type="term" value="P:viral budding via host ESCRT complex"/>
    <property type="evidence" value="ECO:0007669"/>
    <property type="project" value="UniProtKB-ARBA"/>
</dbReference>
<dbReference type="PANTHER" id="PTHR13678">
    <property type="entry name" value="VACUOLAR PROTEIN SORTING-ASSOCIATED PROTEIN 37"/>
    <property type="match status" value="1"/>
</dbReference>
<dbReference type="RefSeq" id="XP_020015053.1">
    <property type="nucleotide sequence ID" value="XM_020159464.1"/>
</dbReference>
<evidence type="ECO:0000256" key="2">
    <source>
        <dbReference type="ARBA" id="ARBA00007617"/>
    </source>
</evidence>
<evidence type="ECO:0000256" key="1">
    <source>
        <dbReference type="ARBA" id="ARBA00004633"/>
    </source>
</evidence>
<dbReference type="OrthoDB" id="10004364at2759"/>
<feature type="domain" description="VPS37 C-terminal" evidence="10">
    <location>
        <begin position="59"/>
        <end position="145"/>
    </location>
</feature>
<evidence type="ECO:0000256" key="8">
    <source>
        <dbReference type="PROSITE-ProRule" id="PRU00646"/>
    </source>
</evidence>
<name>A0A8B7U5N8_CASCN</name>
<dbReference type="GO" id="GO:0036258">
    <property type="term" value="P:multivesicular body assembly"/>
    <property type="evidence" value="ECO:0007669"/>
    <property type="project" value="UniProtKB-ARBA"/>
</dbReference>
<dbReference type="CTD" id="79720"/>
<feature type="region of interest" description="Disordered" evidence="9">
    <location>
        <begin position="217"/>
        <end position="257"/>
    </location>
</feature>
<dbReference type="GO" id="GO:0031902">
    <property type="term" value="C:late endosome membrane"/>
    <property type="evidence" value="ECO:0007669"/>
    <property type="project" value="UniProtKB-SubCell"/>
</dbReference>